<dbReference type="InterPro" id="IPR032675">
    <property type="entry name" value="LRR_dom_sf"/>
</dbReference>
<protein>
    <submittedName>
        <fullName evidence="6">Uncharacterized protein</fullName>
    </submittedName>
</protein>
<dbReference type="InterPro" id="IPR003591">
    <property type="entry name" value="Leu-rich_rpt_typical-subtyp"/>
</dbReference>
<name>A0A922CK50_MANSE</name>
<dbReference type="PANTHER" id="PTHR24369:SF211">
    <property type="entry name" value="LEUCINE-RICH REPEAT-CONTAINING PROTEIN 15-LIKE"/>
    <property type="match status" value="1"/>
</dbReference>
<dbReference type="OrthoDB" id="676979at2759"/>
<dbReference type="GO" id="GO:0005886">
    <property type="term" value="C:plasma membrane"/>
    <property type="evidence" value="ECO:0007669"/>
    <property type="project" value="TreeGrafter"/>
</dbReference>
<dbReference type="PRINTS" id="PR00019">
    <property type="entry name" value="LEURICHRPT"/>
</dbReference>
<dbReference type="Pfam" id="PF13855">
    <property type="entry name" value="LRR_8"/>
    <property type="match status" value="2"/>
</dbReference>
<feature type="chain" id="PRO_5038276727" evidence="5">
    <location>
        <begin position="19"/>
        <end position="407"/>
    </location>
</feature>
<dbReference type="Gene3D" id="3.80.10.10">
    <property type="entry name" value="Ribonuclease Inhibitor"/>
    <property type="match status" value="2"/>
</dbReference>
<keyword evidence="3" id="KW-0677">Repeat</keyword>
<dbReference type="EMBL" id="JH668367">
    <property type="protein sequence ID" value="KAG6449046.1"/>
    <property type="molecule type" value="Genomic_DNA"/>
</dbReference>
<dbReference type="SMART" id="SM00365">
    <property type="entry name" value="LRR_SD22"/>
    <property type="match status" value="5"/>
</dbReference>
<dbReference type="PROSITE" id="PS51450">
    <property type="entry name" value="LRR"/>
    <property type="match status" value="1"/>
</dbReference>
<organism evidence="6 7">
    <name type="scientific">Manduca sexta</name>
    <name type="common">Tobacco hawkmoth</name>
    <name type="synonym">Tobacco hornworm</name>
    <dbReference type="NCBI Taxonomy" id="7130"/>
    <lineage>
        <taxon>Eukaryota</taxon>
        <taxon>Metazoa</taxon>
        <taxon>Ecdysozoa</taxon>
        <taxon>Arthropoda</taxon>
        <taxon>Hexapoda</taxon>
        <taxon>Insecta</taxon>
        <taxon>Pterygota</taxon>
        <taxon>Neoptera</taxon>
        <taxon>Endopterygota</taxon>
        <taxon>Lepidoptera</taxon>
        <taxon>Glossata</taxon>
        <taxon>Ditrysia</taxon>
        <taxon>Bombycoidea</taxon>
        <taxon>Sphingidae</taxon>
        <taxon>Sphinginae</taxon>
        <taxon>Sphingini</taxon>
        <taxon>Manduca</taxon>
    </lineage>
</organism>
<keyword evidence="4" id="KW-0325">Glycoprotein</keyword>
<dbReference type="PANTHER" id="PTHR24369">
    <property type="entry name" value="ANTIGEN BSP, PUTATIVE-RELATED"/>
    <property type="match status" value="1"/>
</dbReference>
<dbReference type="EMBL" id="JH668367">
    <property type="protein sequence ID" value="KAG6449045.1"/>
    <property type="molecule type" value="Genomic_DNA"/>
</dbReference>
<dbReference type="SUPFAM" id="SSF52058">
    <property type="entry name" value="L domain-like"/>
    <property type="match status" value="1"/>
</dbReference>
<reference evidence="6" key="2">
    <citation type="submission" date="2020-12" db="EMBL/GenBank/DDBJ databases">
        <authorList>
            <person name="Kanost M."/>
        </authorList>
    </citation>
    <scope>NUCLEOTIDE SEQUENCE</scope>
</reference>
<dbReference type="InterPro" id="IPR001611">
    <property type="entry name" value="Leu-rich_rpt"/>
</dbReference>
<evidence type="ECO:0000256" key="5">
    <source>
        <dbReference type="SAM" id="SignalP"/>
    </source>
</evidence>
<evidence type="ECO:0000313" key="6">
    <source>
        <dbReference type="EMBL" id="KAG6449046.1"/>
    </source>
</evidence>
<evidence type="ECO:0000256" key="3">
    <source>
        <dbReference type="ARBA" id="ARBA00022737"/>
    </source>
</evidence>
<comment type="caution">
    <text evidence="6">The sequence shown here is derived from an EMBL/GenBank/DDBJ whole genome shotgun (WGS) entry which is preliminary data.</text>
</comment>
<feature type="signal peptide" evidence="5">
    <location>
        <begin position="1"/>
        <end position="18"/>
    </location>
</feature>
<dbReference type="InterPro" id="IPR050541">
    <property type="entry name" value="LRR_TM_domain-containing"/>
</dbReference>
<dbReference type="Proteomes" id="UP000791440">
    <property type="component" value="Unassembled WGS sequence"/>
</dbReference>
<reference evidence="6" key="1">
    <citation type="journal article" date="2016" name="Insect Biochem. Mol. Biol.">
        <title>Multifaceted biological insights from a draft genome sequence of the tobacco hornworm moth, Manduca sexta.</title>
        <authorList>
            <person name="Kanost M.R."/>
            <person name="Arrese E.L."/>
            <person name="Cao X."/>
            <person name="Chen Y.R."/>
            <person name="Chellapilla S."/>
            <person name="Goldsmith M.R."/>
            <person name="Grosse-Wilde E."/>
            <person name="Heckel D.G."/>
            <person name="Herndon N."/>
            <person name="Jiang H."/>
            <person name="Papanicolaou A."/>
            <person name="Qu J."/>
            <person name="Soulages J.L."/>
            <person name="Vogel H."/>
            <person name="Walters J."/>
            <person name="Waterhouse R.M."/>
            <person name="Ahn S.J."/>
            <person name="Almeida F.C."/>
            <person name="An C."/>
            <person name="Aqrawi P."/>
            <person name="Bretschneider A."/>
            <person name="Bryant W.B."/>
            <person name="Bucks S."/>
            <person name="Chao H."/>
            <person name="Chevignon G."/>
            <person name="Christen J.M."/>
            <person name="Clarke D.F."/>
            <person name="Dittmer N.T."/>
            <person name="Ferguson L.C.F."/>
            <person name="Garavelou S."/>
            <person name="Gordon K.H.J."/>
            <person name="Gunaratna R.T."/>
            <person name="Han Y."/>
            <person name="Hauser F."/>
            <person name="He Y."/>
            <person name="Heidel-Fischer H."/>
            <person name="Hirsh A."/>
            <person name="Hu Y."/>
            <person name="Jiang H."/>
            <person name="Kalra D."/>
            <person name="Klinner C."/>
            <person name="Konig C."/>
            <person name="Kovar C."/>
            <person name="Kroll A.R."/>
            <person name="Kuwar S.S."/>
            <person name="Lee S.L."/>
            <person name="Lehman R."/>
            <person name="Li K."/>
            <person name="Li Z."/>
            <person name="Liang H."/>
            <person name="Lovelace S."/>
            <person name="Lu Z."/>
            <person name="Mansfield J.H."/>
            <person name="McCulloch K.J."/>
            <person name="Mathew T."/>
            <person name="Morton B."/>
            <person name="Muzny D.M."/>
            <person name="Neunemann D."/>
            <person name="Ongeri F."/>
            <person name="Pauchet Y."/>
            <person name="Pu L.L."/>
            <person name="Pyrousis I."/>
            <person name="Rao X.J."/>
            <person name="Redding A."/>
            <person name="Roesel C."/>
            <person name="Sanchez-Gracia A."/>
            <person name="Schaack S."/>
            <person name="Shukla A."/>
            <person name="Tetreau G."/>
            <person name="Wang Y."/>
            <person name="Xiong G.H."/>
            <person name="Traut W."/>
            <person name="Walsh T.K."/>
            <person name="Worley K.C."/>
            <person name="Wu D."/>
            <person name="Wu W."/>
            <person name="Wu Y.Q."/>
            <person name="Zhang X."/>
            <person name="Zou Z."/>
            <person name="Zucker H."/>
            <person name="Briscoe A.D."/>
            <person name="Burmester T."/>
            <person name="Clem R.J."/>
            <person name="Feyereisen R."/>
            <person name="Grimmelikhuijzen C.J.P."/>
            <person name="Hamodrakas S.J."/>
            <person name="Hansson B.S."/>
            <person name="Huguet E."/>
            <person name="Jermiin L.S."/>
            <person name="Lan Q."/>
            <person name="Lehman H.K."/>
            <person name="Lorenzen M."/>
            <person name="Merzendorfer H."/>
            <person name="Michalopoulos I."/>
            <person name="Morton D.B."/>
            <person name="Muthukrishnan S."/>
            <person name="Oakeshott J.G."/>
            <person name="Palmer W."/>
            <person name="Park Y."/>
            <person name="Passarelli A.L."/>
            <person name="Rozas J."/>
            <person name="Schwartz L.M."/>
            <person name="Smith W."/>
            <person name="Southgate A."/>
            <person name="Vilcinskas A."/>
            <person name="Vogt R."/>
            <person name="Wang P."/>
            <person name="Werren J."/>
            <person name="Yu X.Q."/>
            <person name="Zhou J.J."/>
            <person name="Brown S.J."/>
            <person name="Scherer S.E."/>
            <person name="Richards S."/>
            <person name="Blissard G.W."/>
        </authorList>
    </citation>
    <scope>NUCLEOTIDE SEQUENCE</scope>
</reference>
<evidence type="ECO:0000313" key="7">
    <source>
        <dbReference type="Proteomes" id="UP000791440"/>
    </source>
</evidence>
<sequence>MLREIVSAVFILTISVWGSPTCRTRSVTEVVCVAGTRDYVLQRGLVSGNNDTVAITLKDCRITDVDIEVFKNVYNLKEIDLSRNKISSLKVGVFDGIPKLSSLRLSKNLLSTLPLGLFDNLPKLQRLDLGGNKIKFLQLGIFNYLPQLVRLDLAKNEFLGKELDPCLFNRNPNIKYLYFSGNNMSEAPDQLLNGFQNLKFLGLNKCHLTEIPKFVTGSNLITLKKLFLQTNQIRLDDPKTFINMENLVELDLFHNVIENLNETVFKPLTKLKIIDLSFNKIKQLPQNMFQNMLRIRKIFLSHNLIKKVSVNAFQSPSLELLDLSRNGISYLEKNFVSKLYAFNKTLSSFHFRGNPFQCACFVEILNDVKKLGIEHDINEDIEDIKCSMTNEFTCLRPDEELRDVDNH</sequence>
<evidence type="ECO:0000256" key="4">
    <source>
        <dbReference type="ARBA" id="ARBA00023180"/>
    </source>
</evidence>
<keyword evidence="2 5" id="KW-0732">Signal</keyword>
<evidence type="ECO:0000256" key="1">
    <source>
        <dbReference type="ARBA" id="ARBA00022614"/>
    </source>
</evidence>
<keyword evidence="7" id="KW-1185">Reference proteome</keyword>
<dbReference type="SMART" id="SM00369">
    <property type="entry name" value="LRR_TYP"/>
    <property type="match status" value="11"/>
</dbReference>
<evidence type="ECO:0000256" key="2">
    <source>
        <dbReference type="ARBA" id="ARBA00022729"/>
    </source>
</evidence>
<proteinExistence type="predicted"/>
<dbReference type="AlphaFoldDB" id="A0A922CK50"/>
<accession>A0A922CK50</accession>
<gene>
    <name evidence="6" type="ORF">O3G_MSEX005861</name>
</gene>
<keyword evidence="1" id="KW-0433">Leucine-rich repeat</keyword>
<dbReference type="FunFam" id="3.80.10.10:FF:000770">
    <property type="entry name" value="Uncharacterized protein"/>
    <property type="match status" value="1"/>
</dbReference>